<evidence type="ECO:0000313" key="1">
    <source>
        <dbReference type="EMBL" id="RJP19380.1"/>
    </source>
</evidence>
<reference evidence="1 2" key="1">
    <citation type="journal article" date="2017" name="ISME J.">
        <title>Energy and carbon metabolisms in a deep terrestrial subsurface fluid microbial community.</title>
        <authorList>
            <person name="Momper L."/>
            <person name="Jungbluth S.P."/>
            <person name="Lee M.D."/>
            <person name="Amend J.P."/>
        </authorList>
    </citation>
    <scope>NUCLEOTIDE SEQUENCE [LARGE SCALE GENOMIC DNA]</scope>
    <source>
        <strain evidence="1">SURF_5</strain>
    </source>
</reference>
<gene>
    <name evidence="1" type="ORF">C4520_13095</name>
</gene>
<evidence type="ECO:0000313" key="2">
    <source>
        <dbReference type="Proteomes" id="UP000265882"/>
    </source>
</evidence>
<protein>
    <recommendedName>
        <fullName evidence="3">DUF1841 family protein</fullName>
    </recommendedName>
</protein>
<evidence type="ECO:0008006" key="3">
    <source>
        <dbReference type="Google" id="ProtNLM"/>
    </source>
</evidence>
<accession>A0A3A4NQN6</accession>
<dbReference type="Proteomes" id="UP000265882">
    <property type="component" value="Unassembled WGS sequence"/>
</dbReference>
<proteinExistence type="predicted"/>
<sequence>MRGNKYLNAAIMEVVENQLRDLDPPETRQTYDRLLGEGLSEEEAKQLIGVAVATEIYYVMKDQRPFDLAKFTKPLSDLPKLPED</sequence>
<name>A0A3A4NQN6_ABYX5</name>
<comment type="caution">
    <text evidence="1">The sequence shown here is derived from an EMBL/GenBank/DDBJ whole genome shotgun (WGS) entry which is preliminary data.</text>
</comment>
<dbReference type="EMBL" id="QZKU01000091">
    <property type="protein sequence ID" value="RJP19380.1"/>
    <property type="molecule type" value="Genomic_DNA"/>
</dbReference>
<dbReference type="AlphaFoldDB" id="A0A3A4NQN6"/>
<organism evidence="1 2">
    <name type="scientific">Abyssobacteria bacterium (strain SURF_5)</name>
    <dbReference type="NCBI Taxonomy" id="2093360"/>
    <lineage>
        <taxon>Bacteria</taxon>
        <taxon>Pseudomonadati</taxon>
        <taxon>Candidatus Hydrogenedentota</taxon>
        <taxon>Candidatus Abyssobacteria</taxon>
    </lineage>
</organism>